<feature type="binding site" evidence="2">
    <location>
        <position position="266"/>
    </location>
    <ligand>
        <name>Zn(2+)</name>
        <dbReference type="ChEBI" id="CHEBI:29105"/>
        <note>catalytic</note>
    </ligand>
</feature>
<evidence type="ECO:0000256" key="1">
    <source>
        <dbReference type="PIRNR" id="PIRNR006615"/>
    </source>
</evidence>
<keyword evidence="1" id="KW-0482">Metalloprotease</keyword>
<dbReference type="OrthoDB" id="9772308at2"/>
<protein>
    <recommendedName>
        <fullName evidence="1">Metal-dependent carboxypeptidase</fullName>
        <ecNumber evidence="1">3.4.17.19</ecNumber>
    </recommendedName>
</protein>
<gene>
    <name evidence="4" type="ORF">DES51_10512</name>
</gene>
<feature type="active site" description="Proton donor/acceptor" evidence="3">
    <location>
        <position position="263"/>
    </location>
</feature>
<keyword evidence="1" id="KW-0378">Hydrolase</keyword>
<keyword evidence="1" id="KW-0645">Protease</keyword>
<feature type="binding site" evidence="2">
    <location>
        <position position="262"/>
    </location>
    <ligand>
        <name>Zn(2+)</name>
        <dbReference type="ChEBI" id="CHEBI:29105"/>
        <note>catalytic</note>
    </ligand>
</feature>
<dbReference type="GO" id="GO:0004181">
    <property type="term" value="F:metallocarboxypeptidase activity"/>
    <property type="evidence" value="ECO:0007669"/>
    <property type="project" value="UniProtKB-UniRule"/>
</dbReference>
<dbReference type="PANTHER" id="PTHR34217">
    <property type="entry name" value="METAL-DEPENDENT CARBOXYPEPTIDASE"/>
    <property type="match status" value="1"/>
</dbReference>
<dbReference type="AlphaFoldDB" id="A0A318KSF1"/>
<keyword evidence="1 4" id="KW-0121">Carboxypeptidase</keyword>
<evidence type="ECO:0000313" key="4">
    <source>
        <dbReference type="EMBL" id="PXX79542.1"/>
    </source>
</evidence>
<dbReference type="PRINTS" id="PR00998">
    <property type="entry name" value="CRBOXYPTASET"/>
</dbReference>
<dbReference type="STRING" id="1034346.GCA_000313565_00606"/>
<dbReference type="RefSeq" id="WP_022936912.1">
    <property type="nucleotide sequence ID" value="NZ_CABKRQ010000002.1"/>
</dbReference>
<dbReference type="Gene3D" id="1.10.1370.30">
    <property type="match status" value="1"/>
</dbReference>
<dbReference type="PANTHER" id="PTHR34217:SF1">
    <property type="entry name" value="CARBOXYPEPTIDASE 1"/>
    <property type="match status" value="1"/>
</dbReference>
<dbReference type="PIRSF" id="PIRSF006615">
    <property type="entry name" value="Zn_crbxpep_Taq"/>
    <property type="match status" value="1"/>
</dbReference>
<proteinExistence type="inferred from homology"/>
<dbReference type="Pfam" id="PF02074">
    <property type="entry name" value="Peptidase_M32"/>
    <property type="match status" value="1"/>
</dbReference>
<dbReference type="SUPFAM" id="SSF55486">
    <property type="entry name" value="Metalloproteases ('zincins'), catalytic domain"/>
    <property type="match status" value="1"/>
</dbReference>
<dbReference type="Proteomes" id="UP000247612">
    <property type="component" value="Unassembled WGS sequence"/>
</dbReference>
<comment type="cofactor">
    <cofactor evidence="2">
        <name>Zn(2+)</name>
        <dbReference type="ChEBI" id="CHEBI:29105"/>
    </cofactor>
    <text evidence="2">Binds 1 zinc ion per subunit.</text>
</comment>
<comment type="catalytic activity">
    <reaction evidence="1">
        <text>Release of a C-terminal amino acid with broad specificity, except for -Pro.</text>
        <dbReference type="EC" id="3.4.17.19"/>
    </reaction>
</comment>
<comment type="caution">
    <text evidence="4">The sequence shown here is derived from an EMBL/GenBank/DDBJ whole genome shotgun (WGS) entry which is preliminary data.</text>
</comment>
<name>A0A318KSF1_9FIRM</name>
<evidence type="ECO:0000256" key="2">
    <source>
        <dbReference type="PIRSR" id="PIRSR006615-1"/>
    </source>
</evidence>
<comment type="similarity">
    <text evidence="1">Belongs to the peptidase M32 family.</text>
</comment>
<keyword evidence="1 2" id="KW-0479">Metal-binding</keyword>
<comment type="function">
    <text evidence="1">Broad specificity carboxypetidase that releases amino acids sequentially from the C-terminus, including neutral, aromatic, polar and basic residues.</text>
</comment>
<dbReference type="GO" id="GO:0046872">
    <property type="term" value="F:metal ion binding"/>
    <property type="evidence" value="ECO:0007669"/>
    <property type="project" value="UniProtKB-KW"/>
</dbReference>
<dbReference type="EC" id="3.4.17.19" evidence="1"/>
<evidence type="ECO:0000313" key="5">
    <source>
        <dbReference type="Proteomes" id="UP000247612"/>
    </source>
</evidence>
<reference evidence="4 5" key="1">
    <citation type="submission" date="2018-05" db="EMBL/GenBank/DDBJ databases">
        <title>Genomic Encyclopedia of Type Strains, Phase IV (KMG-IV): sequencing the most valuable type-strain genomes for metagenomic binning, comparative biology and taxonomic classification.</title>
        <authorList>
            <person name="Goeker M."/>
        </authorList>
    </citation>
    <scope>NUCLEOTIDE SEQUENCE [LARGE SCALE GENOMIC DNA]</scope>
    <source>
        <strain evidence="4 5">JC118</strain>
    </source>
</reference>
<feature type="binding site" evidence="2">
    <location>
        <position position="292"/>
    </location>
    <ligand>
        <name>Zn(2+)</name>
        <dbReference type="ChEBI" id="CHEBI:29105"/>
        <note>catalytic</note>
    </ligand>
</feature>
<keyword evidence="2" id="KW-0862">Zinc</keyword>
<organism evidence="4 5">
    <name type="scientific">Dielma fastidiosa</name>
    <dbReference type="NCBI Taxonomy" id="1034346"/>
    <lineage>
        <taxon>Bacteria</taxon>
        <taxon>Bacillati</taxon>
        <taxon>Bacillota</taxon>
        <taxon>Erysipelotrichia</taxon>
        <taxon>Erysipelotrichales</taxon>
        <taxon>Erysipelotrichaceae</taxon>
        <taxon>Dielma</taxon>
    </lineage>
</organism>
<evidence type="ECO:0000256" key="3">
    <source>
        <dbReference type="PIRSR" id="PIRSR006615-2"/>
    </source>
</evidence>
<accession>A0A318KSF1</accession>
<keyword evidence="5" id="KW-1185">Reference proteome</keyword>
<dbReference type="PROSITE" id="PS52034">
    <property type="entry name" value="PEPTIDASE_M32"/>
    <property type="match status" value="1"/>
</dbReference>
<dbReference type="GO" id="GO:0006508">
    <property type="term" value="P:proteolysis"/>
    <property type="evidence" value="ECO:0007669"/>
    <property type="project" value="UniProtKB-UniRule"/>
</dbReference>
<dbReference type="InterPro" id="IPR001333">
    <property type="entry name" value="Peptidase_M32_Taq"/>
</dbReference>
<dbReference type="EMBL" id="QJKH01000005">
    <property type="protein sequence ID" value="PXX79542.1"/>
    <property type="molecule type" value="Genomic_DNA"/>
</dbReference>
<sequence>MNKEEALSFLKAYEEKTNAYHLALSTMSFDMATIAPKDGADYRIKMMSILEGEYLTYSTDPENMKRIEAMADMELDELSAKAVKQHLMQLKEIRMIPKDVYMDYQELLGKSNVLWEECKKNSDWEGYKKMLADVITATRSYTDYYRGNLSCYDALLDRNEPGMNIEKYDAFFKNIKDRLLPFIKKVQAADQIDTSVLKQHYPQEDQEKVMEDLKKFMNFDPNRCYMGVSVHPFTSPFSLKDVRLTTAYRENALTSSIFSIIHEYGHAQYMLHVDEKLEGSILAGNMSNGMHESQSRLLENFIARTKAFWSCNYETLKNRFPQQLKNVSIDEFVLMINASSASFIRTEADELTYPLHILIRYELEKQLFNGEVDFEHLDQLWADKYEEYLGIRPQNAAEGILQDVHWPQGLFGYFPTYALGTAYAAQFYQAMCRDIDVEAALTNNEFSKITDWLTKNIHQYGSSKNADELLRDVCHQEFDSNIYIDYLIKKYTQLYNLD</sequence>
<dbReference type="CDD" id="cd06460">
    <property type="entry name" value="M32_Taq"/>
    <property type="match status" value="1"/>
</dbReference>